<feature type="compositionally biased region" description="Low complexity" evidence="1">
    <location>
        <begin position="16"/>
        <end position="37"/>
    </location>
</feature>
<keyword evidence="3" id="KW-1185">Reference proteome</keyword>
<protein>
    <submittedName>
        <fullName evidence="2">Uncharacterized protein</fullName>
    </submittedName>
</protein>
<dbReference type="EMBL" id="BRPK01000005">
    <property type="protein sequence ID" value="GLB38236.1"/>
    <property type="molecule type" value="Genomic_DNA"/>
</dbReference>
<feature type="compositionally biased region" description="Low complexity" evidence="1">
    <location>
        <begin position="49"/>
        <end position="59"/>
    </location>
</feature>
<feature type="compositionally biased region" description="Basic residues" evidence="1">
    <location>
        <begin position="1"/>
        <end position="15"/>
    </location>
</feature>
<organism evidence="2 3">
    <name type="scientific">Lyophyllum shimeji</name>
    <name type="common">Hon-shimeji</name>
    <name type="synonym">Tricholoma shimeji</name>
    <dbReference type="NCBI Taxonomy" id="47721"/>
    <lineage>
        <taxon>Eukaryota</taxon>
        <taxon>Fungi</taxon>
        <taxon>Dikarya</taxon>
        <taxon>Basidiomycota</taxon>
        <taxon>Agaricomycotina</taxon>
        <taxon>Agaricomycetes</taxon>
        <taxon>Agaricomycetidae</taxon>
        <taxon>Agaricales</taxon>
        <taxon>Tricholomatineae</taxon>
        <taxon>Lyophyllaceae</taxon>
        <taxon>Lyophyllum</taxon>
    </lineage>
</organism>
<dbReference type="Proteomes" id="UP001063166">
    <property type="component" value="Unassembled WGS sequence"/>
</dbReference>
<name>A0A9P3PMX3_LYOSH</name>
<evidence type="ECO:0000313" key="3">
    <source>
        <dbReference type="Proteomes" id="UP001063166"/>
    </source>
</evidence>
<dbReference type="AlphaFoldDB" id="A0A9P3PMX3"/>
<evidence type="ECO:0000313" key="2">
    <source>
        <dbReference type="EMBL" id="GLB38236.1"/>
    </source>
</evidence>
<feature type="region of interest" description="Disordered" evidence="1">
    <location>
        <begin position="1"/>
        <end position="61"/>
    </location>
</feature>
<feature type="compositionally biased region" description="Basic residues" evidence="1">
    <location>
        <begin position="38"/>
        <end position="48"/>
    </location>
</feature>
<gene>
    <name evidence="2" type="ORF">LshimejAT787_0501010</name>
</gene>
<proteinExistence type="predicted"/>
<evidence type="ECO:0000256" key="1">
    <source>
        <dbReference type="SAM" id="MobiDB-lite"/>
    </source>
</evidence>
<accession>A0A9P3PMX3</accession>
<sequence>MGKSAKLHKRVKKVKSGASSTASAAAVASTPQAQAQAAKKKSTLKGKNAKSGSGSSKNGLLGGADYVELMMGSRKKARCHALYRCTRPSPTQVLSATVAYPPADPLIATHFGRSTCYISPGPACSYLWDRNGGFPETSLDLTADRRHVPLYLSTA</sequence>
<comment type="caution">
    <text evidence="2">The sequence shown here is derived from an EMBL/GenBank/DDBJ whole genome shotgun (WGS) entry which is preliminary data.</text>
</comment>
<reference evidence="2" key="1">
    <citation type="submission" date="2022-07" db="EMBL/GenBank/DDBJ databases">
        <title>The genome of Lyophyllum shimeji provides insight into the initial evolution of ectomycorrhizal fungal genome.</title>
        <authorList>
            <person name="Kobayashi Y."/>
            <person name="Shibata T."/>
            <person name="Hirakawa H."/>
            <person name="Shigenobu S."/>
            <person name="Nishiyama T."/>
            <person name="Yamada A."/>
            <person name="Hasebe M."/>
            <person name="Kawaguchi M."/>
        </authorList>
    </citation>
    <scope>NUCLEOTIDE SEQUENCE</scope>
    <source>
        <strain evidence="2">AT787</strain>
    </source>
</reference>